<gene>
    <name evidence="2" type="ORF">B0A49_01862</name>
</gene>
<dbReference type="InterPro" id="IPR022577">
    <property type="entry name" value="TBCD_C"/>
</dbReference>
<comment type="caution">
    <text evidence="2">The sequence shown here is derived from an EMBL/GenBank/DDBJ whole genome shotgun (WGS) entry which is preliminary data.</text>
</comment>
<sequence length="360" mass="39615">MTEISFSAASLGKIYRNALFDGLFDWRGVGAPDVLSRDAAAEAMGRLSTLEVRFEVVMGMVNRVKQRLKTVADRDVEERHGLMMSLASFIDQANGTIEPNHRRPFRNDEDNDSLETSLKSAYRTALAYTPRPHSESEIITPSADTSSVSTYLYYRSLLQLLAPNVPLCIRRAILEGYISSAGGGSESVVQASRAALADALAANALSARGSTYGLADICHTFVDILRDNLSTDRIVLPLLEVLAFLFDAHIIQRIAEEGTRFRWRTLLSLVQKAHFKSNSIPKLLAAVNVYRGLAEIEVVRGSVLTKLASMLLHPFPKVRAAVADSLYTITEDGALKPHDWSSDVKALKPVAEAFGKRHLE</sequence>
<proteinExistence type="predicted"/>
<dbReference type="PANTHER" id="PTHR12658:SF0">
    <property type="entry name" value="TUBULIN-SPECIFIC CHAPERONE D"/>
    <property type="match status" value="1"/>
</dbReference>
<name>A0A4U0XK98_9PEZI</name>
<dbReference type="OrthoDB" id="10253476at2759"/>
<dbReference type="Proteomes" id="UP000308768">
    <property type="component" value="Unassembled WGS sequence"/>
</dbReference>
<dbReference type="InterPro" id="IPR016024">
    <property type="entry name" value="ARM-type_fold"/>
</dbReference>
<accession>A0A4U0XK98</accession>
<evidence type="ECO:0000313" key="2">
    <source>
        <dbReference type="EMBL" id="TKA76646.1"/>
    </source>
</evidence>
<dbReference type="GO" id="GO:0005096">
    <property type="term" value="F:GTPase activator activity"/>
    <property type="evidence" value="ECO:0007669"/>
    <property type="project" value="InterPro"/>
</dbReference>
<evidence type="ECO:0000259" key="1">
    <source>
        <dbReference type="Pfam" id="PF12612"/>
    </source>
</evidence>
<dbReference type="PANTHER" id="PTHR12658">
    <property type="entry name" value="BETA-TUBULIN COFACTOR D"/>
    <property type="match status" value="1"/>
</dbReference>
<dbReference type="GO" id="GO:0007023">
    <property type="term" value="P:post-chaperonin tubulin folding pathway"/>
    <property type="evidence" value="ECO:0007669"/>
    <property type="project" value="InterPro"/>
</dbReference>
<dbReference type="STRING" id="331657.A0A4U0XK98"/>
<dbReference type="EMBL" id="NAJN01000227">
    <property type="protein sequence ID" value="TKA76646.1"/>
    <property type="molecule type" value="Genomic_DNA"/>
</dbReference>
<dbReference type="AlphaFoldDB" id="A0A4U0XK98"/>
<feature type="domain" description="Tubulin-folding cofactor D C-terminal" evidence="1">
    <location>
        <begin position="147"/>
        <end position="282"/>
    </location>
</feature>
<dbReference type="GO" id="GO:0007021">
    <property type="term" value="P:tubulin complex assembly"/>
    <property type="evidence" value="ECO:0007669"/>
    <property type="project" value="InterPro"/>
</dbReference>
<dbReference type="SUPFAM" id="SSF48371">
    <property type="entry name" value="ARM repeat"/>
    <property type="match status" value="1"/>
</dbReference>
<reference evidence="2 3" key="1">
    <citation type="submission" date="2017-03" db="EMBL/GenBank/DDBJ databases">
        <title>Genomes of endolithic fungi from Antarctica.</title>
        <authorList>
            <person name="Coleine C."/>
            <person name="Masonjones S."/>
            <person name="Stajich J.E."/>
        </authorList>
    </citation>
    <scope>NUCLEOTIDE SEQUENCE [LARGE SCALE GENOMIC DNA]</scope>
    <source>
        <strain evidence="2 3">CCFEE 5187</strain>
    </source>
</reference>
<evidence type="ECO:0000313" key="3">
    <source>
        <dbReference type="Proteomes" id="UP000308768"/>
    </source>
</evidence>
<dbReference type="GO" id="GO:0000226">
    <property type="term" value="P:microtubule cytoskeleton organization"/>
    <property type="evidence" value="ECO:0007669"/>
    <property type="project" value="TreeGrafter"/>
</dbReference>
<keyword evidence="3" id="KW-1185">Reference proteome</keyword>
<dbReference type="GO" id="GO:0048487">
    <property type="term" value="F:beta-tubulin binding"/>
    <property type="evidence" value="ECO:0007669"/>
    <property type="project" value="InterPro"/>
</dbReference>
<dbReference type="InterPro" id="IPR033162">
    <property type="entry name" value="TBCD"/>
</dbReference>
<organism evidence="2 3">
    <name type="scientific">Cryomyces minteri</name>
    <dbReference type="NCBI Taxonomy" id="331657"/>
    <lineage>
        <taxon>Eukaryota</taxon>
        <taxon>Fungi</taxon>
        <taxon>Dikarya</taxon>
        <taxon>Ascomycota</taxon>
        <taxon>Pezizomycotina</taxon>
        <taxon>Dothideomycetes</taxon>
        <taxon>Dothideomycetes incertae sedis</taxon>
        <taxon>Cryomyces</taxon>
    </lineage>
</organism>
<dbReference type="Pfam" id="PF12612">
    <property type="entry name" value="TFCD_C"/>
    <property type="match status" value="1"/>
</dbReference>
<protein>
    <recommendedName>
        <fullName evidence="1">Tubulin-folding cofactor D C-terminal domain-containing protein</fullName>
    </recommendedName>
</protein>